<dbReference type="GO" id="GO:0007035">
    <property type="term" value="P:vacuolar acidification"/>
    <property type="evidence" value="ECO:0007669"/>
    <property type="project" value="TreeGrafter"/>
</dbReference>
<name>A0A4U0XEV2_9PEZI</name>
<dbReference type="STRING" id="331657.A0A4U0XEV2"/>
<dbReference type="Pfam" id="PF08457">
    <property type="entry name" value="Sfi1"/>
    <property type="match status" value="1"/>
</dbReference>
<dbReference type="InterPro" id="IPR036322">
    <property type="entry name" value="WD40_repeat_dom_sf"/>
</dbReference>
<evidence type="ECO:0000256" key="1">
    <source>
        <dbReference type="SAM" id="MobiDB-lite"/>
    </source>
</evidence>
<dbReference type="InterPro" id="IPR015943">
    <property type="entry name" value="WD40/YVTN_repeat-like_dom_sf"/>
</dbReference>
<accession>A0A4U0XEV2</accession>
<feature type="region of interest" description="Disordered" evidence="1">
    <location>
        <begin position="1545"/>
        <end position="1593"/>
    </location>
</feature>
<sequence length="1593" mass="179533">MEIWTGQLHHVQQLDRWASDARFYILATEALKRWKAAQASMKKVKRREAYAAIRRRTKMALVRQCLATWSNQASRVTAIDRQAAQIYESRLLMVGSNIFDTWRNRSLRLSELSQLATSMYRQRLLRHPLNTWVQRYRQQQALEQQAIAYYAEVIDSVAAGVLKNFNWQIFQIRRLQESAAALQKRNEEKHYRNMIRYWAQRTAARRPQVTQAQSVDHEDRQGLLFQSLRLPTARKSVRMLDQRVTFEEEGEDDNDDIVNLHGFKDGVTGRAEDWTAFDDDFDISNLVQPTDPNVPNSYPSEPYHQPNTPVPGYLRTPSKRTARAKARFKMSALASTTPAPMSGLKDMTALTPQVTPFERKLRAGYEGKPQLKLQAVTTGLWEGTQVTAYISGNALVILDGPKSILQTTYHDDTLSLEAVLLEEATGKIATCSTSAIYVYSPYRRDDFALKWSLQDTLTPPSSSEASNCLSWGSPGELLVGSSSSLTLYHTSTTPIQRVWSKALSSQANFALFSPCDASLIASCGRYDRLVKLWRRLSFETADFDFSYLPHPTTVTGVQWRNPKSAEQEQNRRSEGNGDVLYTICADGKVRVWTPGDAHGLEILQLWAEIDTVESLKPRNVPVGEGDNRRYAFVIDSRDFFAATASAMQQSADDETDQRALAHLKEVAKAGPEIVVVLDDRGNMSAWGLESVGCKARKRTDVFNITHVEGLRLGFGRPNKGVEDNARFHTFYKSGEDEGFAVLVHHFDGRIEWWQASIADLLDPGPRKDRLRLRTTWTGHSGPIKKVIRTANGRAVISRTEMHKSVVWTQRTTISETALARKSRVIMQEHIHRVLLLRDGDFVIFLHHESISLWDARRVMAVEVSRCRYRMEGKPLCLILVPETEAHHDSAYVATIGSNGKGMAWTVKLPSNAKQRQPSISDRTKEIDIEEFCTFDINPGDNLAFILPVDPAGSAPVISGFLDPFARDVAISYTNSGTVKSWTARVSREEAKIEWLLTSTIETGLNDLFLASGTSIRKAALVDSAKTTLTIWDTKSAQLEYEERFDGQGIIRDLDWASTPDNQSILAVGFPHRVLIYAQLRYDYLNAGPSWASIREIDIGHLTPHPIGDSVWLGNGDLVIGAGNQLFTQDKTVEVGERLVPDIRVGKSRKEKVDLFKIVQRLNGPLPVFHPQFLAQCILAGKLMLAQRILLEFFKVLKFYTEGDHLDPLLDIPLEDFTNNQERAQFETIARNEYTRTDEKNPVDCSLYYLALKRKAVLIGLWRMATWSREQGATLRLLSQNFNEARWKTAALKNAYALLGKRRFEYAAAFFLLAGNLQDAISILSNQMQDTQLAIAVARVYEGDSGPVLRRFLEERVLPQAAQDGDRWRATWAFWLLGNRSSAVRALVSPLHTLLSPPGSPGSSSLRAQSFLRDDPALAVLYKQLREKSLQTLRGAAMVQGAEEWGFVMRTVRLLGRMGCQVLALDLVRSWEFLTPPPPALPPLPTTEMLRQHHQLRQPAQQSPSALEGFDPRKMLRRRSSLVVADLPPPVSPRAQVQRTVSLLDEFETDGGGKEQDGKEKEKEEKSMGGEVKKEPPKAFKEPDANSLLDAFGF</sequence>
<protein>
    <recommendedName>
        <fullName evidence="6">RAVE complex protein Rav1 C-terminal domain-containing protein</fullName>
    </recommendedName>
</protein>
<evidence type="ECO:0008006" key="6">
    <source>
        <dbReference type="Google" id="ProtNLM"/>
    </source>
</evidence>
<dbReference type="PANTHER" id="PTHR13950">
    <property type="entry name" value="RABCONNECTIN-RELATED"/>
    <property type="match status" value="1"/>
</dbReference>
<evidence type="ECO:0000313" key="4">
    <source>
        <dbReference type="EMBL" id="TKA73853.1"/>
    </source>
</evidence>
<proteinExistence type="predicted"/>
<feature type="compositionally biased region" description="Basic and acidic residues" evidence="1">
    <location>
        <begin position="1550"/>
        <end position="1583"/>
    </location>
</feature>
<dbReference type="Pfam" id="PF12234">
    <property type="entry name" value="Rav1p_C"/>
    <property type="match status" value="1"/>
</dbReference>
<gene>
    <name evidence="4" type="ORF">B0A49_05687</name>
</gene>
<dbReference type="SUPFAM" id="SSF50978">
    <property type="entry name" value="WD40 repeat-like"/>
    <property type="match status" value="2"/>
</dbReference>
<dbReference type="OrthoDB" id="342131at2759"/>
<evidence type="ECO:0000259" key="3">
    <source>
        <dbReference type="Pfam" id="PF12234"/>
    </source>
</evidence>
<dbReference type="PANTHER" id="PTHR13950:SF9">
    <property type="entry name" value="RABCONNECTIN-3A"/>
    <property type="match status" value="1"/>
</dbReference>
<feature type="domain" description="Sfi1 spindle body" evidence="2">
    <location>
        <begin position="2"/>
        <end position="202"/>
    </location>
</feature>
<dbReference type="InterPro" id="IPR052208">
    <property type="entry name" value="DmX-like/RAVE_component"/>
</dbReference>
<dbReference type="EMBL" id="NAJN01000403">
    <property type="protein sequence ID" value="TKA73853.1"/>
    <property type="molecule type" value="Genomic_DNA"/>
</dbReference>
<dbReference type="GO" id="GO:0043291">
    <property type="term" value="C:RAVE complex"/>
    <property type="evidence" value="ECO:0007669"/>
    <property type="project" value="TreeGrafter"/>
</dbReference>
<dbReference type="Gene3D" id="2.130.10.10">
    <property type="entry name" value="YVTN repeat-like/Quinoprotein amine dehydrogenase"/>
    <property type="match status" value="2"/>
</dbReference>
<evidence type="ECO:0000313" key="5">
    <source>
        <dbReference type="Proteomes" id="UP000308768"/>
    </source>
</evidence>
<dbReference type="InterPro" id="IPR022033">
    <property type="entry name" value="Rav1p_C"/>
</dbReference>
<dbReference type="Proteomes" id="UP000308768">
    <property type="component" value="Unassembled WGS sequence"/>
</dbReference>
<organism evidence="4 5">
    <name type="scientific">Cryomyces minteri</name>
    <dbReference type="NCBI Taxonomy" id="331657"/>
    <lineage>
        <taxon>Eukaryota</taxon>
        <taxon>Fungi</taxon>
        <taxon>Dikarya</taxon>
        <taxon>Ascomycota</taxon>
        <taxon>Pezizomycotina</taxon>
        <taxon>Dothideomycetes</taxon>
        <taxon>Dothideomycetes incertae sedis</taxon>
        <taxon>Cryomyces</taxon>
    </lineage>
</organism>
<keyword evidence="5" id="KW-1185">Reference proteome</keyword>
<feature type="domain" description="RAVE complex protein Rav1 C-terminal" evidence="3">
    <location>
        <begin position="1222"/>
        <end position="1466"/>
    </location>
</feature>
<dbReference type="InterPro" id="IPR013665">
    <property type="entry name" value="Sfi1_dom"/>
</dbReference>
<comment type="caution">
    <text evidence="4">The sequence shown here is derived from an EMBL/GenBank/DDBJ whole genome shotgun (WGS) entry which is preliminary data.</text>
</comment>
<reference evidence="4 5" key="1">
    <citation type="submission" date="2017-03" db="EMBL/GenBank/DDBJ databases">
        <title>Genomes of endolithic fungi from Antarctica.</title>
        <authorList>
            <person name="Coleine C."/>
            <person name="Masonjones S."/>
            <person name="Stajich J.E."/>
        </authorList>
    </citation>
    <scope>NUCLEOTIDE SEQUENCE [LARGE SCALE GENOMIC DNA]</scope>
    <source>
        <strain evidence="4 5">CCFEE 5187</strain>
    </source>
</reference>
<evidence type="ECO:0000259" key="2">
    <source>
        <dbReference type="Pfam" id="PF08457"/>
    </source>
</evidence>